<feature type="binding site" evidence="6">
    <location>
        <position position="99"/>
    </location>
    <ligand>
        <name>S-adenosyl-L-methionine</name>
        <dbReference type="ChEBI" id="CHEBI:59789"/>
    </ligand>
</feature>
<proteinExistence type="inferred from homology"/>
<dbReference type="CDD" id="cd02440">
    <property type="entry name" value="AdoMet_MTases"/>
    <property type="match status" value="1"/>
</dbReference>
<dbReference type="PANTHER" id="PTHR11265:SF0">
    <property type="entry name" value="12S RRNA N4-METHYLCYTIDINE METHYLTRANSFERASE"/>
    <property type="match status" value="1"/>
</dbReference>
<evidence type="ECO:0000256" key="5">
    <source>
        <dbReference type="ARBA" id="ARBA00022691"/>
    </source>
</evidence>
<dbReference type="EMBL" id="NVUK01000013">
    <property type="protein sequence ID" value="PCI77786.1"/>
    <property type="molecule type" value="Genomic_DNA"/>
</dbReference>
<keyword evidence="4 6" id="KW-0808">Transferase</keyword>
<dbReference type="InterPro" id="IPR029063">
    <property type="entry name" value="SAM-dependent_MTases_sf"/>
</dbReference>
<dbReference type="GO" id="GO:0070475">
    <property type="term" value="P:rRNA base methylation"/>
    <property type="evidence" value="ECO:0007669"/>
    <property type="project" value="UniProtKB-UniRule"/>
</dbReference>
<comment type="function">
    <text evidence="6">Specifically methylates the N4 position of cytidine in position 1402 (C1402) of 16S rRNA.</text>
</comment>
<dbReference type="GO" id="GO:0005737">
    <property type="term" value="C:cytoplasm"/>
    <property type="evidence" value="ECO:0007669"/>
    <property type="project" value="UniProtKB-SubCell"/>
</dbReference>
<comment type="catalytic activity">
    <reaction evidence="6">
        <text>cytidine(1402) in 16S rRNA + S-adenosyl-L-methionine = N(4)-methylcytidine(1402) in 16S rRNA + S-adenosyl-L-homocysteine + H(+)</text>
        <dbReference type="Rhea" id="RHEA:42928"/>
        <dbReference type="Rhea" id="RHEA-COMP:10286"/>
        <dbReference type="Rhea" id="RHEA-COMP:10287"/>
        <dbReference type="ChEBI" id="CHEBI:15378"/>
        <dbReference type="ChEBI" id="CHEBI:57856"/>
        <dbReference type="ChEBI" id="CHEBI:59789"/>
        <dbReference type="ChEBI" id="CHEBI:74506"/>
        <dbReference type="ChEBI" id="CHEBI:82748"/>
        <dbReference type="EC" id="2.1.1.199"/>
    </reaction>
</comment>
<dbReference type="Gene3D" id="3.40.50.150">
    <property type="entry name" value="Vaccinia Virus protein VP39"/>
    <property type="match status" value="1"/>
</dbReference>
<dbReference type="PIRSF" id="PIRSF004486">
    <property type="entry name" value="MraW"/>
    <property type="match status" value="1"/>
</dbReference>
<dbReference type="InterPro" id="IPR002903">
    <property type="entry name" value="RsmH"/>
</dbReference>
<organism evidence="7 8">
    <name type="scientific">Aerophobetes bacterium</name>
    <dbReference type="NCBI Taxonomy" id="2030807"/>
    <lineage>
        <taxon>Bacteria</taxon>
        <taxon>Candidatus Aerophobota</taxon>
    </lineage>
</organism>
<keyword evidence="3 6" id="KW-0489">Methyltransferase</keyword>
<dbReference type="Gene3D" id="1.10.150.170">
    <property type="entry name" value="Putative methyltransferase TM0872, insert domain"/>
    <property type="match status" value="1"/>
</dbReference>
<protein>
    <recommendedName>
        <fullName evidence="6">Ribosomal RNA small subunit methyltransferase H</fullName>
        <ecNumber evidence="6">2.1.1.199</ecNumber>
    </recommendedName>
    <alternativeName>
        <fullName evidence="6">16S rRNA m(4)C1402 methyltransferase</fullName>
    </alternativeName>
    <alternativeName>
        <fullName evidence="6">rRNA (cytosine-N(4)-)-methyltransferase RsmH</fullName>
    </alternativeName>
</protein>
<dbReference type="Proteomes" id="UP000218775">
    <property type="component" value="Unassembled WGS sequence"/>
</dbReference>
<dbReference type="AlphaFoldDB" id="A0A2A4X5J8"/>
<evidence type="ECO:0000313" key="7">
    <source>
        <dbReference type="EMBL" id="PCI77786.1"/>
    </source>
</evidence>
<feature type="binding site" evidence="6">
    <location>
        <position position="78"/>
    </location>
    <ligand>
        <name>S-adenosyl-L-methionine</name>
        <dbReference type="ChEBI" id="CHEBI:59789"/>
    </ligand>
</feature>
<dbReference type="SUPFAM" id="SSF81799">
    <property type="entry name" value="Putative methyltransferase TM0872, insert domain"/>
    <property type="match status" value="1"/>
</dbReference>
<evidence type="ECO:0000256" key="3">
    <source>
        <dbReference type="ARBA" id="ARBA00022603"/>
    </source>
</evidence>
<dbReference type="HAMAP" id="MF_01007">
    <property type="entry name" value="16SrRNA_methyltr_H"/>
    <property type="match status" value="1"/>
</dbReference>
<dbReference type="SUPFAM" id="SSF53335">
    <property type="entry name" value="S-adenosyl-L-methionine-dependent methyltransferases"/>
    <property type="match status" value="1"/>
</dbReference>
<evidence type="ECO:0000256" key="1">
    <source>
        <dbReference type="ARBA" id="ARBA00010396"/>
    </source>
</evidence>
<accession>A0A2A4X5J8</accession>
<evidence type="ECO:0000313" key="8">
    <source>
        <dbReference type="Proteomes" id="UP000218775"/>
    </source>
</evidence>
<dbReference type="Pfam" id="PF01795">
    <property type="entry name" value="Methyltransf_5"/>
    <property type="match status" value="1"/>
</dbReference>
<comment type="caution">
    <text evidence="6">Lacks conserved residue(s) required for the propagation of feature annotation.</text>
</comment>
<dbReference type="EC" id="2.1.1.199" evidence="6"/>
<evidence type="ECO:0000256" key="6">
    <source>
        <dbReference type="HAMAP-Rule" id="MF_01007"/>
    </source>
</evidence>
<dbReference type="NCBIfam" id="TIGR00006">
    <property type="entry name" value="16S rRNA (cytosine(1402)-N(4))-methyltransferase RsmH"/>
    <property type="match status" value="1"/>
</dbReference>
<evidence type="ECO:0000256" key="4">
    <source>
        <dbReference type="ARBA" id="ARBA00022679"/>
    </source>
</evidence>
<keyword evidence="6" id="KW-0963">Cytoplasm</keyword>
<keyword evidence="2 6" id="KW-0698">rRNA processing</keyword>
<feature type="binding site" evidence="6">
    <location>
        <position position="52"/>
    </location>
    <ligand>
        <name>S-adenosyl-L-methionine</name>
        <dbReference type="ChEBI" id="CHEBI:59789"/>
    </ligand>
</feature>
<keyword evidence="5 6" id="KW-0949">S-adenosyl-L-methionine</keyword>
<comment type="subcellular location">
    <subcellularLocation>
        <location evidence="6">Cytoplasm</location>
    </subcellularLocation>
</comment>
<comment type="similarity">
    <text evidence="1 6">Belongs to the methyltransferase superfamily. RsmH family.</text>
</comment>
<dbReference type="PANTHER" id="PTHR11265">
    <property type="entry name" value="S-ADENOSYL-METHYLTRANSFERASE MRAW"/>
    <property type="match status" value="1"/>
</dbReference>
<dbReference type="InterPro" id="IPR023397">
    <property type="entry name" value="SAM-dep_MeTrfase_MraW_recog"/>
</dbReference>
<reference evidence="8" key="1">
    <citation type="submission" date="2017-08" db="EMBL/GenBank/DDBJ databases">
        <title>A dynamic microbial community with high functional redundancy inhabits the cold, oxic subseafloor aquifer.</title>
        <authorList>
            <person name="Tully B.J."/>
            <person name="Wheat C.G."/>
            <person name="Glazer B.T."/>
            <person name="Huber J.A."/>
        </authorList>
    </citation>
    <scope>NUCLEOTIDE SEQUENCE [LARGE SCALE GENOMIC DNA]</scope>
</reference>
<evidence type="ECO:0000256" key="2">
    <source>
        <dbReference type="ARBA" id="ARBA00022552"/>
    </source>
</evidence>
<dbReference type="GO" id="GO:0071424">
    <property type="term" value="F:rRNA (cytosine-N4-)-methyltransferase activity"/>
    <property type="evidence" value="ECO:0007669"/>
    <property type="project" value="UniProtKB-UniRule"/>
</dbReference>
<comment type="caution">
    <text evidence="7">The sequence shown here is derived from an EMBL/GenBank/DDBJ whole genome shotgun (WGS) entry which is preliminary data.</text>
</comment>
<gene>
    <name evidence="6" type="primary">rsmH</name>
    <name evidence="7" type="ORF">COB21_02630</name>
</gene>
<sequence>MTQHKTVMLEESVAHFEGKKIKSFFDGTLGAGGFAQKILQEHPEIEIFVGCDRDKSAIEIARDRLSEFKNVVFIHDNFANIISIAKKLNVKAFDGIFFDLGVSSMQIDQAERGFSFMKEGPLDMRMDQNSRDPDAKEWVNTASEKELARIFFEYGEERGSRQLARAIVQERRVRPFKTTADLANFIEKLFGQNYGKKHRATQVFQALRIAVNEELLSASTGVKEGLKVLAPQGRMGVISFHSLEDRLVKNILREASKALIKIVGIKEHVLEPLVKLITKKPLRPTRKELAENKRCRSASLRVVERF</sequence>
<feature type="binding site" evidence="6">
    <location>
        <position position="106"/>
    </location>
    <ligand>
        <name>S-adenosyl-L-methionine</name>
        <dbReference type="ChEBI" id="CHEBI:59789"/>
    </ligand>
</feature>
<name>A0A2A4X5J8_UNCAE</name>
<dbReference type="FunFam" id="1.10.150.170:FF:000003">
    <property type="entry name" value="Ribosomal RNA small subunit methyltransferase H"/>
    <property type="match status" value="1"/>
</dbReference>